<evidence type="ECO:0000313" key="3">
    <source>
        <dbReference type="Proteomes" id="UP000663823"/>
    </source>
</evidence>
<proteinExistence type="predicted"/>
<organism evidence="2 3">
    <name type="scientific">Rotaria sordida</name>
    <dbReference type="NCBI Taxonomy" id="392033"/>
    <lineage>
        <taxon>Eukaryota</taxon>
        <taxon>Metazoa</taxon>
        <taxon>Spiralia</taxon>
        <taxon>Gnathifera</taxon>
        <taxon>Rotifera</taxon>
        <taxon>Eurotatoria</taxon>
        <taxon>Bdelloidea</taxon>
        <taxon>Philodinida</taxon>
        <taxon>Philodinidae</taxon>
        <taxon>Rotaria</taxon>
    </lineage>
</organism>
<evidence type="ECO:0000259" key="1">
    <source>
        <dbReference type="Pfam" id="PF00079"/>
    </source>
</evidence>
<protein>
    <recommendedName>
        <fullName evidence="1">Serpin domain-containing protein</fullName>
    </recommendedName>
</protein>
<feature type="non-terminal residue" evidence="2">
    <location>
        <position position="1"/>
    </location>
</feature>
<dbReference type="Pfam" id="PF00079">
    <property type="entry name" value="Serpin"/>
    <property type="match status" value="1"/>
</dbReference>
<dbReference type="SUPFAM" id="SSF56574">
    <property type="entry name" value="Serpins"/>
    <property type="match status" value="1"/>
</dbReference>
<dbReference type="InterPro" id="IPR036186">
    <property type="entry name" value="Serpin_sf"/>
</dbReference>
<dbReference type="EMBL" id="CAJOAX010036685">
    <property type="protein sequence ID" value="CAF4266539.1"/>
    <property type="molecule type" value="Genomic_DNA"/>
</dbReference>
<dbReference type="InterPro" id="IPR042178">
    <property type="entry name" value="Serpin_sf_1"/>
</dbReference>
<dbReference type="Proteomes" id="UP000663823">
    <property type="component" value="Unassembled WGS sequence"/>
</dbReference>
<dbReference type="Gene3D" id="3.30.497.10">
    <property type="entry name" value="Antithrombin, subunit I, domain 2"/>
    <property type="match status" value="1"/>
</dbReference>
<gene>
    <name evidence="2" type="ORF">OTI717_LOCUS40947</name>
</gene>
<accession>A0A820FU39</accession>
<name>A0A820FU39_9BILA</name>
<comment type="caution">
    <text evidence="2">The sequence shown here is derived from an EMBL/GenBank/DDBJ whole genome shotgun (WGS) entry which is preliminary data.</text>
</comment>
<dbReference type="InterPro" id="IPR023796">
    <property type="entry name" value="Serpin_dom"/>
</dbReference>
<dbReference type="InterPro" id="IPR042185">
    <property type="entry name" value="Serpin_sf_2"/>
</dbReference>
<sequence length="97" mass="11174">DNEDIQFVFTVVLPKQGVLFDEVEQKLALKPDLMQKILSNQNARTEKLHLYLPKFKMEAVFQLNGVLIQLGMVNVFNDTEADFRGIINKQDDRSAYS</sequence>
<reference evidence="2" key="1">
    <citation type="submission" date="2021-02" db="EMBL/GenBank/DDBJ databases">
        <authorList>
            <person name="Nowell W R."/>
        </authorList>
    </citation>
    <scope>NUCLEOTIDE SEQUENCE</scope>
</reference>
<dbReference type="AlphaFoldDB" id="A0A820FU39"/>
<dbReference type="Gene3D" id="2.30.39.10">
    <property type="entry name" value="Alpha-1-antitrypsin, domain 1"/>
    <property type="match status" value="1"/>
</dbReference>
<evidence type="ECO:0000313" key="2">
    <source>
        <dbReference type="EMBL" id="CAF4266539.1"/>
    </source>
</evidence>
<feature type="domain" description="Serpin" evidence="1">
    <location>
        <begin position="7"/>
        <end position="89"/>
    </location>
</feature>